<dbReference type="GO" id="GO:0046872">
    <property type="term" value="F:metal ion binding"/>
    <property type="evidence" value="ECO:0007669"/>
    <property type="project" value="UniProtKB-KW"/>
</dbReference>
<keyword evidence="5" id="KW-0479">Metal-binding</keyword>
<gene>
    <name evidence="9" type="ORF">APZ42_033612</name>
</gene>
<dbReference type="GO" id="GO:0005634">
    <property type="term" value="C:nucleus"/>
    <property type="evidence" value="ECO:0007669"/>
    <property type="project" value="UniProtKB-SubCell"/>
</dbReference>
<dbReference type="InterPro" id="IPR045249">
    <property type="entry name" value="HARBI1-like"/>
</dbReference>
<accession>A0A164KY31</accession>
<comment type="cofactor">
    <cofactor evidence="1">
        <name>a divalent metal cation</name>
        <dbReference type="ChEBI" id="CHEBI:60240"/>
    </cofactor>
</comment>
<evidence type="ECO:0000256" key="3">
    <source>
        <dbReference type="ARBA" id="ARBA00006958"/>
    </source>
</evidence>
<dbReference type="STRING" id="35525.A0A164KY31"/>
<dbReference type="PANTHER" id="PTHR22930">
    <property type="match status" value="1"/>
</dbReference>
<comment type="similarity">
    <text evidence="3">Belongs to the HARBI1 family.</text>
</comment>
<comment type="caution">
    <text evidence="9">The sequence shown here is derived from an EMBL/GenBank/DDBJ whole genome shotgun (WGS) entry which is preliminary data.</text>
</comment>
<evidence type="ECO:0000256" key="5">
    <source>
        <dbReference type="ARBA" id="ARBA00022723"/>
    </source>
</evidence>
<dbReference type="AlphaFoldDB" id="A0A164KY31"/>
<dbReference type="OrthoDB" id="6378447at2759"/>
<dbReference type="EMBL" id="LRGB01003241">
    <property type="protein sequence ID" value="KZS03631.1"/>
    <property type="molecule type" value="Genomic_DNA"/>
</dbReference>
<proteinExistence type="inferred from homology"/>
<evidence type="ECO:0000256" key="1">
    <source>
        <dbReference type="ARBA" id="ARBA00001968"/>
    </source>
</evidence>
<evidence type="ECO:0000256" key="2">
    <source>
        <dbReference type="ARBA" id="ARBA00004123"/>
    </source>
</evidence>
<comment type="subcellular location">
    <subcellularLocation>
        <location evidence="2">Nucleus</location>
    </subcellularLocation>
</comment>
<evidence type="ECO:0000256" key="6">
    <source>
        <dbReference type="ARBA" id="ARBA00022801"/>
    </source>
</evidence>
<evidence type="ECO:0000313" key="9">
    <source>
        <dbReference type="EMBL" id="KZS03631.1"/>
    </source>
</evidence>
<reference evidence="9 10" key="1">
    <citation type="submission" date="2016-03" db="EMBL/GenBank/DDBJ databases">
        <title>EvidentialGene: Evidence-directed Construction of Genes on Genomes.</title>
        <authorList>
            <person name="Gilbert D.G."/>
            <person name="Choi J.-H."/>
            <person name="Mockaitis K."/>
            <person name="Colbourne J."/>
            <person name="Pfrender M."/>
        </authorList>
    </citation>
    <scope>NUCLEOTIDE SEQUENCE [LARGE SCALE GENOMIC DNA]</scope>
    <source>
        <strain evidence="9 10">Xinb3</strain>
        <tissue evidence="9">Complete organism</tissue>
    </source>
</reference>
<evidence type="ECO:0000256" key="7">
    <source>
        <dbReference type="ARBA" id="ARBA00023242"/>
    </source>
</evidence>
<dbReference type="InterPro" id="IPR027806">
    <property type="entry name" value="HARBI1_dom"/>
</dbReference>
<keyword evidence="10" id="KW-1185">Reference proteome</keyword>
<evidence type="ECO:0000259" key="8">
    <source>
        <dbReference type="Pfam" id="PF13359"/>
    </source>
</evidence>
<keyword evidence="4" id="KW-0540">Nuclease</keyword>
<dbReference type="PANTHER" id="PTHR22930:SF269">
    <property type="entry name" value="NUCLEASE HARBI1-LIKE PROTEIN"/>
    <property type="match status" value="1"/>
</dbReference>
<dbReference type="GO" id="GO:0004518">
    <property type="term" value="F:nuclease activity"/>
    <property type="evidence" value="ECO:0007669"/>
    <property type="project" value="UniProtKB-KW"/>
</dbReference>
<protein>
    <recommendedName>
        <fullName evidence="8">DDE Tnp4 domain-containing protein</fullName>
    </recommendedName>
</protein>
<keyword evidence="6" id="KW-0378">Hydrolase</keyword>
<dbReference type="GO" id="GO:0016787">
    <property type="term" value="F:hydrolase activity"/>
    <property type="evidence" value="ECO:0007669"/>
    <property type="project" value="UniProtKB-KW"/>
</dbReference>
<dbReference type="Proteomes" id="UP000076858">
    <property type="component" value="Unassembled WGS sequence"/>
</dbReference>
<organism evidence="9 10">
    <name type="scientific">Daphnia magna</name>
    <dbReference type="NCBI Taxonomy" id="35525"/>
    <lineage>
        <taxon>Eukaryota</taxon>
        <taxon>Metazoa</taxon>
        <taxon>Ecdysozoa</taxon>
        <taxon>Arthropoda</taxon>
        <taxon>Crustacea</taxon>
        <taxon>Branchiopoda</taxon>
        <taxon>Diplostraca</taxon>
        <taxon>Cladocera</taxon>
        <taxon>Anomopoda</taxon>
        <taxon>Daphniidae</taxon>
        <taxon>Daphnia</taxon>
    </lineage>
</organism>
<feature type="domain" description="DDE Tnp4" evidence="8">
    <location>
        <begin position="136"/>
        <end position="246"/>
    </location>
</feature>
<evidence type="ECO:0000313" key="10">
    <source>
        <dbReference type="Proteomes" id="UP000076858"/>
    </source>
</evidence>
<dbReference type="Pfam" id="PF13359">
    <property type="entry name" value="DDE_Tnp_4"/>
    <property type="match status" value="1"/>
</dbReference>
<keyword evidence="7" id="KW-0539">Nucleus</keyword>
<name>A0A164KY31_9CRUS</name>
<evidence type="ECO:0000256" key="4">
    <source>
        <dbReference type="ARBA" id="ARBA00022722"/>
    </source>
</evidence>
<sequence>MDESYVTEMFEGAVALIFLARIKILLKQIAILRKRRPLDRNLETFYKFTRMSPQAFFYLVRKLNSVIKKEDTRLPKSITAGKRLAITLFFLVLETSKALYQVLAQDHLIQPDTEEWTRLSYEFTKIWNLPNCVGAIDGKHIAIQCPANSGSDYYNFKQFFSIVLMAVCDAKRWVDGSMGLPGPTKLPFSNKVTPHFFVGDDAFPLKTFMMKPCPGRTTGLMNIQERVFNYRLSSLRRVVENEFGILPIVGEFLEQTKMPVPNTSSTTLKLL</sequence>